<dbReference type="Pfam" id="PF20151">
    <property type="entry name" value="DUF6533"/>
    <property type="match status" value="1"/>
</dbReference>
<name>W4JVN9_HETIT</name>
<dbReference type="HOGENOM" id="CLU_885832_0_0_1"/>
<feature type="transmembrane region" description="Helical" evidence="1">
    <location>
        <begin position="112"/>
        <end position="135"/>
    </location>
</feature>
<dbReference type="InParanoid" id="W4JVN9"/>
<keyword evidence="4" id="KW-1185">Reference proteome</keyword>
<dbReference type="InterPro" id="IPR045340">
    <property type="entry name" value="DUF6533"/>
</dbReference>
<dbReference type="Proteomes" id="UP000030671">
    <property type="component" value="Unassembled WGS sequence"/>
</dbReference>
<dbReference type="RefSeq" id="XP_009551032.1">
    <property type="nucleotide sequence ID" value="XM_009552737.1"/>
</dbReference>
<evidence type="ECO:0000256" key="1">
    <source>
        <dbReference type="SAM" id="Phobius"/>
    </source>
</evidence>
<evidence type="ECO:0000313" key="4">
    <source>
        <dbReference type="Proteomes" id="UP000030671"/>
    </source>
</evidence>
<feature type="domain" description="DUF6533" evidence="2">
    <location>
        <begin position="25"/>
        <end position="77"/>
    </location>
</feature>
<dbReference type="AlphaFoldDB" id="W4JVN9"/>
<evidence type="ECO:0000313" key="3">
    <source>
        <dbReference type="EMBL" id="ETW77544.1"/>
    </source>
</evidence>
<feature type="transmembrane region" description="Helical" evidence="1">
    <location>
        <begin position="83"/>
        <end position="100"/>
    </location>
</feature>
<protein>
    <recommendedName>
        <fullName evidence="2">DUF6533 domain-containing protein</fullName>
    </recommendedName>
</protein>
<dbReference type="GeneID" id="20666583"/>
<dbReference type="KEGG" id="hir:HETIRDRAFT_118360"/>
<reference evidence="3 4" key="1">
    <citation type="journal article" date="2012" name="New Phytol.">
        <title>Insight into trade-off between wood decay and parasitism from the genome of a fungal forest pathogen.</title>
        <authorList>
            <person name="Olson A."/>
            <person name="Aerts A."/>
            <person name="Asiegbu F."/>
            <person name="Belbahri L."/>
            <person name="Bouzid O."/>
            <person name="Broberg A."/>
            <person name="Canback B."/>
            <person name="Coutinho P.M."/>
            <person name="Cullen D."/>
            <person name="Dalman K."/>
            <person name="Deflorio G."/>
            <person name="van Diepen L.T."/>
            <person name="Dunand C."/>
            <person name="Duplessis S."/>
            <person name="Durling M."/>
            <person name="Gonthier P."/>
            <person name="Grimwood J."/>
            <person name="Fossdal C.G."/>
            <person name="Hansson D."/>
            <person name="Henrissat B."/>
            <person name="Hietala A."/>
            <person name="Himmelstrand K."/>
            <person name="Hoffmeister D."/>
            <person name="Hogberg N."/>
            <person name="James T.Y."/>
            <person name="Karlsson M."/>
            <person name="Kohler A."/>
            <person name="Kues U."/>
            <person name="Lee Y.H."/>
            <person name="Lin Y.C."/>
            <person name="Lind M."/>
            <person name="Lindquist E."/>
            <person name="Lombard V."/>
            <person name="Lucas S."/>
            <person name="Lunden K."/>
            <person name="Morin E."/>
            <person name="Murat C."/>
            <person name="Park J."/>
            <person name="Raffaello T."/>
            <person name="Rouze P."/>
            <person name="Salamov A."/>
            <person name="Schmutz J."/>
            <person name="Solheim H."/>
            <person name="Stahlberg J."/>
            <person name="Velez H."/>
            <person name="de Vries R.P."/>
            <person name="Wiebenga A."/>
            <person name="Woodward S."/>
            <person name="Yakovlev I."/>
            <person name="Garbelotto M."/>
            <person name="Martin F."/>
            <person name="Grigoriev I.V."/>
            <person name="Stenlid J."/>
        </authorList>
    </citation>
    <scope>NUCLEOTIDE SEQUENCE [LARGE SCALE GENOMIC DNA]</scope>
    <source>
        <strain evidence="3 4">TC 32-1</strain>
    </source>
</reference>
<gene>
    <name evidence="3" type="ORF">HETIRDRAFT_118360</name>
</gene>
<keyword evidence="1" id="KW-0472">Membrane</keyword>
<keyword evidence="1" id="KW-0812">Transmembrane</keyword>
<evidence type="ECO:0000259" key="2">
    <source>
        <dbReference type="Pfam" id="PF20151"/>
    </source>
</evidence>
<sequence length="314" mass="35875">MDAVLSGYTANQPELEASYTAVLKYVQAASMMLLIHDWAILFGEEGISYHIKVDLVWRARWTFPNILFLITRYTPFIDMVVNLYRSMTIGVALSEIVMLLRTYAILDRSRRVLIGLGSSWIISFILSMGFIGASVKAPSVDTGIRSFGCSSETRGMAIQVGAFASLLCMETRFAFADAVYVYSALSTWVIKFNLQHTLFGWDFLLHDHPTHVTSASHIFVAPMRVFHGLLSCRMLLNIRRVAMQHVPLALPTHLHAPELNVYPLPIYPDKELDWERPSFAPSKILWRSREVWQDHKSRNGVHESFMEMQSWLQM</sequence>
<dbReference type="EMBL" id="KI925463">
    <property type="protein sequence ID" value="ETW77544.1"/>
    <property type="molecule type" value="Genomic_DNA"/>
</dbReference>
<accession>W4JVN9</accession>
<dbReference type="OrthoDB" id="3350812at2759"/>
<organism evidence="3 4">
    <name type="scientific">Heterobasidion irregulare (strain TC 32-1)</name>
    <dbReference type="NCBI Taxonomy" id="747525"/>
    <lineage>
        <taxon>Eukaryota</taxon>
        <taxon>Fungi</taxon>
        <taxon>Dikarya</taxon>
        <taxon>Basidiomycota</taxon>
        <taxon>Agaricomycotina</taxon>
        <taxon>Agaricomycetes</taxon>
        <taxon>Russulales</taxon>
        <taxon>Bondarzewiaceae</taxon>
        <taxon>Heterobasidion</taxon>
        <taxon>Heterobasidion annosum species complex</taxon>
    </lineage>
</organism>
<proteinExistence type="predicted"/>
<keyword evidence="1" id="KW-1133">Transmembrane helix</keyword>